<comment type="caution">
    <text evidence="1">The sequence shown here is derived from an EMBL/GenBank/DDBJ whole genome shotgun (WGS) entry which is preliminary data.</text>
</comment>
<evidence type="ECO:0000313" key="1">
    <source>
        <dbReference type="EMBL" id="KAF0324487.1"/>
    </source>
</evidence>
<dbReference type="EMBL" id="WOWK01000043">
    <property type="protein sequence ID" value="KAF0324487.1"/>
    <property type="molecule type" value="Genomic_DNA"/>
</dbReference>
<protein>
    <submittedName>
        <fullName evidence="1">Uncharacterized protein</fullName>
    </submittedName>
</protein>
<gene>
    <name evidence="1" type="ORF">GQ607_008191</name>
</gene>
<accession>A0A8H3ZR24</accession>
<name>A0A8H3ZR24_9PEZI</name>
<dbReference type="AlphaFoldDB" id="A0A8H3ZR24"/>
<dbReference type="OrthoDB" id="10501424at2759"/>
<proteinExistence type="predicted"/>
<keyword evidence="2" id="KW-1185">Reference proteome</keyword>
<dbReference type="Proteomes" id="UP000434172">
    <property type="component" value="Unassembled WGS sequence"/>
</dbReference>
<organism evidence="1 2">
    <name type="scientific">Colletotrichum asianum</name>
    <dbReference type="NCBI Taxonomy" id="702518"/>
    <lineage>
        <taxon>Eukaryota</taxon>
        <taxon>Fungi</taxon>
        <taxon>Dikarya</taxon>
        <taxon>Ascomycota</taxon>
        <taxon>Pezizomycotina</taxon>
        <taxon>Sordariomycetes</taxon>
        <taxon>Hypocreomycetidae</taxon>
        <taxon>Glomerellales</taxon>
        <taxon>Glomerellaceae</taxon>
        <taxon>Colletotrichum</taxon>
        <taxon>Colletotrichum gloeosporioides species complex</taxon>
    </lineage>
</organism>
<sequence length="106" mass="12444">MIRGNWTLMMMHLRIWRGTRKLFGKGTIPPWNIAFSPSILGPGRRRCLRPSLNGCDLLRPRHPFYGHLVLLYLSSHRLDFRVREVAGQWDPSFLSFRKRLSGSIRL</sequence>
<reference evidence="1 2" key="1">
    <citation type="submission" date="2019-12" db="EMBL/GenBank/DDBJ databases">
        <title>A genome sequence resource for the geographically widespread anthracnose pathogen Colletotrichum asianum.</title>
        <authorList>
            <person name="Meng Y."/>
        </authorList>
    </citation>
    <scope>NUCLEOTIDE SEQUENCE [LARGE SCALE GENOMIC DNA]</scope>
    <source>
        <strain evidence="1 2">ICMP 18580</strain>
    </source>
</reference>
<evidence type="ECO:0000313" key="2">
    <source>
        <dbReference type="Proteomes" id="UP000434172"/>
    </source>
</evidence>